<keyword evidence="1 4" id="KW-0862">Zinc</keyword>
<protein>
    <recommendedName>
        <fullName evidence="6">TFIIB-type domain-containing protein</fullName>
    </recommendedName>
</protein>
<accession>A0A133VHZ0</accession>
<dbReference type="GO" id="GO:0008270">
    <property type="term" value="F:zinc ion binding"/>
    <property type="evidence" value="ECO:0007669"/>
    <property type="project" value="UniProtKB-KW"/>
</dbReference>
<evidence type="ECO:0000259" key="6">
    <source>
        <dbReference type="PROSITE" id="PS51134"/>
    </source>
</evidence>
<dbReference type="AlphaFoldDB" id="A0A133VHZ0"/>
<dbReference type="Pfam" id="PF08271">
    <property type="entry name" value="Zn_Ribbon_TF"/>
    <property type="match status" value="1"/>
</dbReference>
<keyword evidence="2" id="KW-0805">Transcription regulation</keyword>
<dbReference type="GO" id="GO:0070897">
    <property type="term" value="P:transcription preinitiation complex assembly"/>
    <property type="evidence" value="ECO:0007669"/>
    <property type="project" value="InterPro"/>
</dbReference>
<dbReference type="PRINTS" id="PR00685">
    <property type="entry name" value="TIFACTORIIB"/>
</dbReference>
<dbReference type="InterPro" id="IPR013137">
    <property type="entry name" value="Znf_TFIIB"/>
</dbReference>
<evidence type="ECO:0000256" key="1">
    <source>
        <dbReference type="ARBA" id="ARBA00022771"/>
    </source>
</evidence>
<evidence type="ECO:0000256" key="5">
    <source>
        <dbReference type="SAM" id="MobiDB-lite"/>
    </source>
</evidence>
<keyword evidence="1 4" id="KW-0479">Metal-binding</keyword>
<dbReference type="InterPro" id="IPR000812">
    <property type="entry name" value="TFIIB"/>
</dbReference>
<feature type="domain" description="TFIIB-type" evidence="6">
    <location>
        <begin position="38"/>
        <end position="70"/>
    </location>
</feature>
<dbReference type="Gene3D" id="1.10.472.170">
    <property type="match status" value="1"/>
</dbReference>
<dbReference type="Proteomes" id="UP000070263">
    <property type="component" value="Unassembled WGS sequence"/>
</dbReference>
<sequence>MVTYTQKLKQRSYQELEGKNMAETKGQSKSKSEKGKVEVDKECEECGNNSVVRDYQRNILICESCGCVLKEGIKDRGPEWRAFDQKQREERSRGGAPLTYTIHDKGLSTKIDWR</sequence>
<keyword evidence="1 4" id="KW-0863">Zinc-finger</keyword>
<evidence type="ECO:0000313" key="8">
    <source>
        <dbReference type="Proteomes" id="UP000070263"/>
    </source>
</evidence>
<proteinExistence type="predicted"/>
<feature type="non-terminal residue" evidence="7">
    <location>
        <position position="114"/>
    </location>
</feature>
<evidence type="ECO:0000256" key="2">
    <source>
        <dbReference type="ARBA" id="ARBA00023015"/>
    </source>
</evidence>
<evidence type="ECO:0000313" key="7">
    <source>
        <dbReference type="EMBL" id="KXB06056.1"/>
    </source>
</evidence>
<name>A0A133VHZ0_9EURY</name>
<keyword evidence="8" id="KW-1185">Reference proteome</keyword>
<dbReference type="EMBL" id="LHYE01000059">
    <property type="protein sequence ID" value="KXB06056.1"/>
    <property type="molecule type" value="Genomic_DNA"/>
</dbReference>
<comment type="caution">
    <text evidence="7">The sequence shown here is derived from an EMBL/GenBank/DDBJ whole genome shotgun (WGS) entry which is preliminary data.</text>
</comment>
<reference evidence="7 8" key="1">
    <citation type="journal article" date="2016" name="Sci. Rep.">
        <title>Metabolic traits of an uncultured archaeal lineage -MSBL1- from brine pools of the Red Sea.</title>
        <authorList>
            <person name="Mwirichia R."/>
            <person name="Alam I."/>
            <person name="Rashid M."/>
            <person name="Vinu M."/>
            <person name="Ba-Alawi W."/>
            <person name="Anthony Kamau A."/>
            <person name="Kamanda Ngugi D."/>
            <person name="Goker M."/>
            <person name="Klenk H.P."/>
            <person name="Bajic V."/>
            <person name="Stingl U."/>
        </authorList>
    </citation>
    <scope>NUCLEOTIDE SEQUENCE [LARGE SCALE GENOMIC DNA]</scope>
    <source>
        <strain evidence="7">SCGC-AAA382A20</strain>
    </source>
</reference>
<evidence type="ECO:0000256" key="4">
    <source>
        <dbReference type="PROSITE-ProRule" id="PRU00469"/>
    </source>
</evidence>
<keyword evidence="3" id="KW-0804">Transcription</keyword>
<gene>
    <name evidence="7" type="ORF">AKJ51_04255</name>
</gene>
<organism evidence="7 8">
    <name type="scientific">candidate division MSBL1 archaeon SCGC-AAA382A20</name>
    <dbReference type="NCBI Taxonomy" id="1698280"/>
    <lineage>
        <taxon>Archaea</taxon>
        <taxon>Methanobacteriati</taxon>
        <taxon>Methanobacteriota</taxon>
        <taxon>candidate division MSBL1</taxon>
    </lineage>
</organism>
<evidence type="ECO:0000256" key="3">
    <source>
        <dbReference type="ARBA" id="ARBA00023163"/>
    </source>
</evidence>
<dbReference type="SUPFAM" id="SSF57783">
    <property type="entry name" value="Zinc beta-ribbon"/>
    <property type="match status" value="1"/>
</dbReference>
<feature type="region of interest" description="Disordered" evidence="5">
    <location>
        <begin position="15"/>
        <end position="36"/>
    </location>
</feature>
<dbReference type="PROSITE" id="PS51134">
    <property type="entry name" value="ZF_TFIIB"/>
    <property type="match status" value="1"/>
</dbReference>